<dbReference type="EMBL" id="AFWV01000011">
    <property type="protein sequence ID" value="EGV17297.1"/>
    <property type="molecule type" value="Genomic_DNA"/>
</dbReference>
<dbReference type="PANTHER" id="PTHR30582:SF2">
    <property type="entry name" value="L,D-TRANSPEPTIDASE YCIB-RELATED"/>
    <property type="match status" value="1"/>
</dbReference>
<dbReference type="Proteomes" id="UP000005459">
    <property type="component" value="Unassembled WGS sequence"/>
</dbReference>
<dbReference type="Pfam" id="PF03734">
    <property type="entry name" value="YkuD"/>
    <property type="match status" value="1"/>
</dbReference>
<evidence type="ECO:0000256" key="5">
    <source>
        <dbReference type="ARBA" id="ARBA00022984"/>
    </source>
</evidence>
<keyword evidence="3" id="KW-0808">Transferase</keyword>
<comment type="pathway">
    <text evidence="1 7">Cell wall biogenesis; peptidoglycan biosynthesis.</text>
</comment>
<evidence type="ECO:0000259" key="9">
    <source>
        <dbReference type="PROSITE" id="PS52029"/>
    </source>
</evidence>
<sequence length="473" mass="48226">MSQMQRRGLPHASFPSVKVLGACAMLLTLTGCTELARFIGKAEPKPEEPVVAEQPTPAQTEERVEGPVEKPKPSKLYEWNGDGRKVSRIVIDTDKQRASFFVGEDEIGWSTIASGLPKHPTPTGRFAVMEKVENKRSNLYGKVVKNGKVVRSNAKAGRDPIPSGASFEGARMPYFMRLTYDGIGLHAGPIPRPGQPASHGCIRLPSTLAPVLFKHVSHGTEVTIVGSGPSYGNYVEKQRIAAARAKREAEKQRIAQANAAAANPGADAAPAAASATPRPPADSRPAQQAATTAPDEPPTVSDTSETATDPATAPTASTPESSTAAAAPPRSSPTSDATPSEVAPTAPVTAAPTAPIASPANAPRTVAEPAGAPDQAESQPRPTEPPETKTTTIAETAGPADDTAPPSPSSAPTATQTPAAPASDPAPAAEAQQSPPSTGSEASQAPAPAAAPPAAPPAQAQQAPAAAAEGSEG</sequence>
<organism evidence="10 11">
    <name type="scientific">Thiocapsa marina 5811</name>
    <dbReference type="NCBI Taxonomy" id="768671"/>
    <lineage>
        <taxon>Bacteria</taxon>
        <taxon>Pseudomonadati</taxon>
        <taxon>Pseudomonadota</taxon>
        <taxon>Gammaproteobacteria</taxon>
        <taxon>Chromatiales</taxon>
        <taxon>Chromatiaceae</taxon>
        <taxon>Thiocapsa</taxon>
    </lineage>
</organism>
<feature type="active site" description="Proton donor/acceptor" evidence="7">
    <location>
        <position position="186"/>
    </location>
</feature>
<feature type="compositionally biased region" description="Basic and acidic residues" evidence="8">
    <location>
        <begin position="60"/>
        <end position="72"/>
    </location>
</feature>
<dbReference type="PANTHER" id="PTHR30582">
    <property type="entry name" value="L,D-TRANSPEPTIDASE"/>
    <property type="match status" value="1"/>
</dbReference>
<evidence type="ECO:0000256" key="6">
    <source>
        <dbReference type="ARBA" id="ARBA00023316"/>
    </source>
</evidence>
<dbReference type="GO" id="GO:0005576">
    <property type="term" value="C:extracellular region"/>
    <property type="evidence" value="ECO:0007669"/>
    <property type="project" value="TreeGrafter"/>
</dbReference>
<dbReference type="CDD" id="cd16913">
    <property type="entry name" value="YkuD_like"/>
    <property type="match status" value="1"/>
</dbReference>
<dbReference type="eggNOG" id="COG1376">
    <property type="taxonomic scope" value="Bacteria"/>
</dbReference>
<accession>F9UEH6</accession>
<dbReference type="SUPFAM" id="SSF141523">
    <property type="entry name" value="L,D-transpeptidase catalytic domain-like"/>
    <property type="match status" value="1"/>
</dbReference>
<dbReference type="GO" id="GO:0016740">
    <property type="term" value="F:transferase activity"/>
    <property type="evidence" value="ECO:0007669"/>
    <property type="project" value="UniProtKB-KW"/>
</dbReference>
<dbReference type="PROSITE" id="PS52029">
    <property type="entry name" value="LD_TPASE"/>
    <property type="match status" value="1"/>
</dbReference>
<evidence type="ECO:0000313" key="10">
    <source>
        <dbReference type="EMBL" id="EGV17297.1"/>
    </source>
</evidence>
<evidence type="ECO:0000256" key="2">
    <source>
        <dbReference type="ARBA" id="ARBA00005992"/>
    </source>
</evidence>
<evidence type="ECO:0000256" key="1">
    <source>
        <dbReference type="ARBA" id="ARBA00004752"/>
    </source>
</evidence>
<gene>
    <name evidence="10" type="ORF">ThimaDRAFT_3329</name>
</gene>
<feature type="compositionally biased region" description="Low complexity" evidence="8">
    <location>
        <begin position="457"/>
        <end position="473"/>
    </location>
</feature>
<evidence type="ECO:0000256" key="4">
    <source>
        <dbReference type="ARBA" id="ARBA00022960"/>
    </source>
</evidence>
<dbReference type="GO" id="GO:0008360">
    <property type="term" value="P:regulation of cell shape"/>
    <property type="evidence" value="ECO:0007669"/>
    <property type="project" value="UniProtKB-UniRule"/>
</dbReference>
<evidence type="ECO:0000313" key="11">
    <source>
        <dbReference type="Proteomes" id="UP000005459"/>
    </source>
</evidence>
<evidence type="ECO:0000256" key="8">
    <source>
        <dbReference type="SAM" id="MobiDB-lite"/>
    </source>
</evidence>
<evidence type="ECO:0000256" key="7">
    <source>
        <dbReference type="PROSITE-ProRule" id="PRU01373"/>
    </source>
</evidence>
<dbReference type="UniPathway" id="UPA00219"/>
<dbReference type="AlphaFoldDB" id="F9UEH6"/>
<feature type="region of interest" description="Disordered" evidence="8">
    <location>
        <begin position="43"/>
        <end position="74"/>
    </location>
</feature>
<dbReference type="STRING" id="768671.ThimaDRAFT_3329"/>
<keyword evidence="4 7" id="KW-0133">Cell shape</keyword>
<feature type="active site" description="Nucleophile" evidence="7">
    <location>
        <position position="201"/>
    </location>
</feature>
<protein>
    <submittedName>
        <fullName evidence="10">ErfK/YbiS/YcfS/YnhG family protein</fullName>
    </submittedName>
</protein>
<dbReference type="RefSeq" id="WP_007194201.1">
    <property type="nucleotide sequence ID" value="NZ_AFWV01000011.1"/>
</dbReference>
<proteinExistence type="inferred from homology"/>
<dbReference type="GO" id="GO:0071972">
    <property type="term" value="F:peptidoglycan L,D-transpeptidase activity"/>
    <property type="evidence" value="ECO:0007669"/>
    <property type="project" value="TreeGrafter"/>
</dbReference>
<feature type="domain" description="L,D-TPase catalytic" evidence="9">
    <location>
        <begin position="87"/>
        <end position="225"/>
    </location>
</feature>
<keyword evidence="5 7" id="KW-0573">Peptidoglycan synthesis</keyword>
<feature type="compositionally biased region" description="Low complexity" evidence="8">
    <location>
        <begin position="388"/>
        <end position="448"/>
    </location>
</feature>
<feature type="compositionally biased region" description="Low complexity" evidence="8">
    <location>
        <begin position="254"/>
        <end position="276"/>
    </location>
</feature>
<reference evidence="10 11" key="1">
    <citation type="submission" date="2011-06" db="EMBL/GenBank/DDBJ databases">
        <title>The draft genome of Thiocapsa marina 5811.</title>
        <authorList>
            <consortium name="US DOE Joint Genome Institute (JGI-PGF)"/>
            <person name="Lucas S."/>
            <person name="Han J."/>
            <person name="Cheng J.-F."/>
            <person name="Goodwin L."/>
            <person name="Pitluck S."/>
            <person name="Peters L."/>
            <person name="Land M.L."/>
            <person name="Hauser L."/>
            <person name="Vogl K."/>
            <person name="Liu Z."/>
            <person name="Imhoff J."/>
            <person name="Thiel V."/>
            <person name="Frigaard N.-U."/>
            <person name="Bryant D."/>
            <person name="Woyke T.J."/>
        </authorList>
    </citation>
    <scope>NUCLEOTIDE SEQUENCE [LARGE SCALE GENOMIC DNA]</scope>
    <source>
        <strain evidence="10 11">5811</strain>
    </source>
</reference>
<comment type="similarity">
    <text evidence="2">Belongs to the YkuD family.</text>
</comment>
<name>F9UEH6_9GAMM</name>
<dbReference type="Gene3D" id="2.40.440.10">
    <property type="entry name" value="L,D-transpeptidase catalytic domain-like"/>
    <property type="match status" value="1"/>
</dbReference>
<dbReference type="InterPro" id="IPR038063">
    <property type="entry name" value="Transpep_catalytic_dom"/>
</dbReference>
<dbReference type="GO" id="GO:0071555">
    <property type="term" value="P:cell wall organization"/>
    <property type="evidence" value="ECO:0007669"/>
    <property type="project" value="UniProtKB-UniRule"/>
</dbReference>
<dbReference type="GO" id="GO:0018104">
    <property type="term" value="P:peptidoglycan-protein cross-linking"/>
    <property type="evidence" value="ECO:0007669"/>
    <property type="project" value="TreeGrafter"/>
</dbReference>
<evidence type="ECO:0000256" key="3">
    <source>
        <dbReference type="ARBA" id="ARBA00022679"/>
    </source>
</evidence>
<feature type="compositionally biased region" description="Low complexity" evidence="8">
    <location>
        <begin position="301"/>
        <end position="363"/>
    </location>
</feature>
<dbReference type="PROSITE" id="PS51257">
    <property type="entry name" value="PROKAR_LIPOPROTEIN"/>
    <property type="match status" value="1"/>
</dbReference>
<keyword evidence="6 7" id="KW-0961">Cell wall biogenesis/degradation</keyword>
<keyword evidence="11" id="KW-1185">Reference proteome</keyword>
<dbReference type="InterPro" id="IPR050979">
    <property type="entry name" value="LD-transpeptidase"/>
</dbReference>
<feature type="region of interest" description="Disordered" evidence="8">
    <location>
        <begin position="251"/>
        <end position="473"/>
    </location>
</feature>
<dbReference type="InterPro" id="IPR005490">
    <property type="entry name" value="LD_TPept_cat_dom"/>
</dbReference>
<dbReference type="OrthoDB" id="463216at2"/>